<dbReference type="SMART" id="SM00054">
    <property type="entry name" value="EFh"/>
    <property type="match status" value="1"/>
</dbReference>
<dbReference type="Proteomes" id="UP000245790">
    <property type="component" value="Unassembled WGS sequence"/>
</dbReference>
<comment type="caution">
    <text evidence="3">The sequence shown here is derived from an EMBL/GenBank/DDBJ whole genome shotgun (WGS) entry which is preliminary data.</text>
</comment>
<dbReference type="Pfam" id="PF13202">
    <property type="entry name" value="EF-hand_5"/>
    <property type="match status" value="1"/>
</dbReference>
<feature type="chain" id="PRO_5016354794" evidence="1">
    <location>
        <begin position="20"/>
        <end position="85"/>
    </location>
</feature>
<name>A0A316FE75_9GAMM</name>
<dbReference type="InterPro" id="IPR018247">
    <property type="entry name" value="EF_Hand_1_Ca_BS"/>
</dbReference>
<evidence type="ECO:0000256" key="1">
    <source>
        <dbReference type="SAM" id="SignalP"/>
    </source>
</evidence>
<dbReference type="InterPro" id="IPR002048">
    <property type="entry name" value="EF_hand_dom"/>
</dbReference>
<dbReference type="SUPFAM" id="SSF47473">
    <property type="entry name" value="EF-hand"/>
    <property type="match status" value="1"/>
</dbReference>
<feature type="domain" description="EF-hand" evidence="2">
    <location>
        <begin position="52"/>
        <end position="85"/>
    </location>
</feature>
<dbReference type="PROSITE" id="PS50222">
    <property type="entry name" value="EF_HAND_2"/>
    <property type="match status" value="1"/>
</dbReference>
<dbReference type="OrthoDB" id="6121358at2"/>
<evidence type="ECO:0000259" key="2">
    <source>
        <dbReference type="PROSITE" id="PS50222"/>
    </source>
</evidence>
<dbReference type="Pfam" id="PF00036">
    <property type="entry name" value="EF-hand_1"/>
    <property type="match status" value="1"/>
</dbReference>
<sequence length="85" mass="9266">MKTLLLTSLFLSVSVVANAGDLASGKNAKSKAPSFKTIDKNVDGSISAQEAQVLPQLQAMFAEFDKDNNKKISKEEYAQFVKEIK</sequence>
<evidence type="ECO:0000313" key="3">
    <source>
        <dbReference type="EMBL" id="PWK45340.1"/>
    </source>
</evidence>
<dbReference type="CDD" id="cd00051">
    <property type="entry name" value="EFh"/>
    <property type="match status" value="1"/>
</dbReference>
<protein>
    <submittedName>
        <fullName evidence="3">EF hand domain-containing protein</fullName>
    </submittedName>
</protein>
<dbReference type="PROSITE" id="PS00018">
    <property type="entry name" value="EF_HAND_1"/>
    <property type="match status" value="1"/>
</dbReference>
<dbReference type="EMBL" id="QGGU01000014">
    <property type="protein sequence ID" value="PWK45340.1"/>
    <property type="molecule type" value="Genomic_DNA"/>
</dbReference>
<keyword evidence="4" id="KW-1185">Reference proteome</keyword>
<keyword evidence="1" id="KW-0732">Signal</keyword>
<dbReference type="InterPro" id="IPR011992">
    <property type="entry name" value="EF-hand-dom_pair"/>
</dbReference>
<gene>
    <name evidence="3" type="ORF">C8D97_11413</name>
</gene>
<dbReference type="Gene3D" id="1.10.238.10">
    <property type="entry name" value="EF-hand"/>
    <property type="match status" value="1"/>
</dbReference>
<organism evidence="3 4">
    <name type="scientific">Pleionea mediterranea</name>
    <dbReference type="NCBI Taxonomy" id="523701"/>
    <lineage>
        <taxon>Bacteria</taxon>
        <taxon>Pseudomonadati</taxon>
        <taxon>Pseudomonadota</taxon>
        <taxon>Gammaproteobacteria</taxon>
        <taxon>Oceanospirillales</taxon>
        <taxon>Pleioneaceae</taxon>
        <taxon>Pleionea</taxon>
    </lineage>
</organism>
<accession>A0A316FE75</accession>
<dbReference type="AlphaFoldDB" id="A0A316FE75"/>
<feature type="signal peptide" evidence="1">
    <location>
        <begin position="1"/>
        <end position="19"/>
    </location>
</feature>
<evidence type="ECO:0000313" key="4">
    <source>
        <dbReference type="Proteomes" id="UP000245790"/>
    </source>
</evidence>
<reference evidence="3 4" key="1">
    <citation type="submission" date="2018-05" db="EMBL/GenBank/DDBJ databases">
        <title>Genomic Encyclopedia of Type Strains, Phase IV (KMG-IV): sequencing the most valuable type-strain genomes for metagenomic binning, comparative biology and taxonomic classification.</title>
        <authorList>
            <person name="Goeker M."/>
        </authorList>
    </citation>
    <scope>NUCLEOTIDE SEQUENCE [LARGE SCALE GENOMIC DNA]</scope>
    <source>
        <strain evidence="3 4">DSM 25350</strain>
    </source>
</reference>
<proteinExistence type="predicted"/>
<dbReference type="RefSeq" id="WP_109764958.1">
    <property type="nucleotide sequence ID" value="NZ_QGGU01000014.1"/>
</dbReference>
<dbReference type="GO" id="GO:0005509">
    <property type="term" value="F:calcium ion binding"/>
    <property type="evidence" value="ECO:0007669"/>
    <property type="project" value="InterPro"/>
</dbReference>